<evidence type="ECO:0000313" key="10">
    <source>
        <dbReference type="Proteomes" id="UP000587527"/>
    </source>
</evidence>
<evidence type="ECO:0000256" key="5">
    <source>
        <dbReference type="RuleBase" id="RU362125"/>
    </source>
</evidence>
<feature type="domain" description="Acyl-CoA dehydrogenase/oxidase N-terminal" evidence="8">
    <location>
        <begin position="42"/>
        <end position="123"/>
    </location>
</feature>
<evidence type="ECO:0000259" key="8">
    <source>
        <dbReference type="Pfam" id="PF02771"/>
    </source>
</evidence>
<evidence type="ECO:0000256" key="2">
    <source>
        <dbReference type="ARBA" id="ARBA00009347"/>
    </source>
</evidence>
<keyword evidence="3 5" id="KW-0285">Flavoprotein</keyword>
<accession>A0A841BE00</accession>
<evidence type="ECO:0000259" key="6">
    <source>
        <dbReference type="Pfam" id="PF00441"/>
    </source>
</evidence>
<evidence type="ECO:0000313" key="9">
    <source>
        <dbReference type="EMBL" id="MBB5867327.1"/>
    </source>
</evidence>
<dbReference type="Gene3D" id="1.10.540.10">
    <property type="entry name" value="Acyl-CoA dehydrogenase/oxidase, N-terminal domain"/>
    <property type="match status" value="1"/>
</dbReference>
<protein>
    <submittedName>
        <fullName evidence="9">Alkylation response protein AidB-like acyl-CoA dehydrogenase</fullName>
    </submittedName>
</protein>
<dbReference type="Pfam" id="PF00441">
    <property type="entry name" value="Acyl-CoA_dh_1"/>
    <property type="match status" value="1"/>
</dbReference>
<keyword evidence="10" id="KW-1185">Reference proteome</keyword>
<dbReference type="Gene3D" id="2.40.110.10">
    <property type="entry name" value="Butyryl-CoA Dehydrogenase, subunit A, domain 2"/>
    <property type="match status" value="1"/>
</dbReference>
<reference evidence="9 10" key="1">
    <citation type="submission" date="2020-08" db="EMBL/GenBank/DDBJ databases">
        <title>Sequencing the genomes of 1000 actinobacteria strains.</title>
        <authorList>
            <person name="Klenk H.-P."/>
        </authorList>
    </citation>
    <scope>NUCLEOTIDE SEQUENCE [LARGE SCALE GENOMIC DNA]</scope>
    <source>
        <strain evidence="9 10">DSM 45362</strain>
    </source>
</reference>
<dbReference type="InterPro" id="IPR036250">
    <property type="entry name" value="AcylCo_DH-like_C"/>
</dbReference>
<dbReference type="Pfam" id="PF02770">
    <property type="entry name" value="Acyl-CoA_dh_M"/>
    <property type="match status" value="1"/>
</dbReference>
<evidence type="ECO:0000256" key="4">
    <source>
        <dbReference type="ARBA" id="ARBA00022827"/>
    </source>
</evidence>
<dbReference type="PANTHER" id="PTHR43884:SF40">
    <property type="entry name" value="ACYL-COA DEHYDROGENASE"/>
    <property type="match status" value="1"/>
</dbReference>
<proteinExistence type="inferred from homology"/>
<dbReference type="EMBL" id="JACHMN010000001">
    <property type="protein sequence ID" value="MBB5867327.1"/>
    <property type="molecule type" value="Genomic_DNA"/>
</dbReference>
<dbReference type="InterPro" id="IPR009100">
    <property type="entry name" value="AcylCoA_DH/oxidase_NM_dom_sf"/>
</dbReference>
<dbReference type="Pfam" id="PF02771">
    <property type="entry name" value="Acyl-CoA_dh_N"/>
    <property type="match status" value="1"/>
</dbReference>
<evidence type="ECO:0000256" key="1">
    <source>
        <dbReference type="ARBA" id="ARBA00001974"/>
    </source>
</evidence>
<dbReference type="SUPFAM" id="SSF47203">
    <property type="entry name" value="Acyl-CoA dehydrogenase C-terminal domain-like"/>
    <property type="match status" value="1"/>
</dbReference>
<dbReference type="PANTHER" id="PTHR43884">
    <property type="entry name" value="ACYL-COA DEHYDROGENASE"/>
    <property type="match status" value="1"/>
</dbReference>
<dbReference type="GO" id="GO:0050660">
    <property type="term" value="F:flavin adenine dinucleotide binding"/>
    <property type="evidence" value="ECO:0007669"/>
    <property type="project" value="InterPro"/>
</dbReference>
<dbReference type="InterPro" id="IPR037069">
    <property type="entry name" value="AcylCoA_DH/ox_N_sf"/>
</dbReference>
<evidence type="ECO:0000256" key="3">
    <source>
        <dbReference type="ARBA" id="ARBA00022630"/>
    </source>
</evidence>
<keyword evidence="5" id="KW-0560">Oxidoreductase</keyword>
<feature type="domain" description="Acyl-CoA dehydrogenase/oxidase C-terminal" evidence="6">
    <location>
        <begin position="273"/>
        <end position="397"/>
    </location>
</feature>
<comment type="similarity">
    <text evidence="2 5">Belongs to the acyl-CoA dehydrogenase family.</text>
</comment>
<evidence type="ECO:0000259" key="7">
    <source>
        <dbReference type="Pfam" id="PF02770"/>
    </source>
</evidence>
<gene>
    <name evidence="9" type="ORF">F4553_000706</name>
</gene>
<dbReference type="InterPro" id="IPR013786">
    <property type="entry name" value="AcylCoA_DH/ox_N"/>
</dbReference>
<dbReference type="Proteomes" id="UP000587527">
    <property type="component" value="Unassembled WGS sequence"/>
</dbReference>
<dbReference type="InterPro" id="IPR009075">
    <property type="entry name" value="AcylCo_DH/oxidase_C"/>
</dbReference>
<dbReference type="InterPro" id="IPR046373">
    <property type="entry name" value="Acyl-CoA_Oxase/DH_mid-dom_sf"/>
</dbReference>
<dbReference type="SUPFAM" id="SSF56645">
    <property type="entry name" value="Acyl-CoA dehydrogenase NM domain-like"/>
    <property type="match status" value="1"/>
</dbReference>
<feature type="domain" description="Acyl-CoA oxidase/dehydrogenase middle" evidence="7">
    <location>
        <begin position="153"/>
        <end position="238"/>
    </location>
</feature>
<dbReference type="Gene3D" id="1.20.140.10">
    <property type="entry name" value="Butyryl-CoA Dehydrogenase, subunit A, domain 3"/>
    <property type="match status" value="1"/>
</dbReference>
<organism evidence="9 10">
    <name type="scientific">Allocatelliglobosispora scoriae</name>
    <dbReference type="NCBI Taxonomy" id="643052"/>
    <lineage>
        <taxon>Bacteria</taxon>
        <taxon>Bacillati</taxon>
        <taxon>Actinomycetota</taxon>
        <taxon>Actinomycetes</taxon>
        <taxon>Micromonosporales</taxon>
        <taxon>Micromonosporaceae</taxon>
        <taxon>Allocatelliglobosispora</taxon>
    </lineage>
</organism>
<dbReference type="AlphaFoldDB" id="A0A841BE00"/>
<dbReference type="GO" id="GO:0003995">
    <property type="term" value="F:acyl-CoA dehydrogenase activity"/>
    <property type="evidence" value="ECO:0007669"/>
    <property type="project" value="TreeGrafter"/>
</dbReference>
<keyword evidence="4 5" id="KW-0274">FAD</keyword>
<name>A0A841BE00_9ACTN</name>
<dbReference type="InterPro" id="IPR006091">
    <property type="entry name" value="Acyl-CoA_Oxase/DH_mid-dom"/>
</dbReference>
<sequence>MTDDAPTLFAGLRAGRIDDDLLAGFPLQNSADLAAGQDWVARAGAFADGFVDADEIDRSGKLPVELLDSLRREGLLAAGLSPELGGAGLSPYNVFRMVAAVSRRSMPVAQIIAVQAGLGAGALYPALPAGPLRDMVRERIGAEALSGFGDTDGSGQNNRLPRMTATRVDGGPDLVLRGEKLYTANGPVADLLAVSAVLDGAVCVCFVDTAAAGFSVDSTVEFVGSKGLPSGVLRFDGVRVAGEHVLSDHVGQLRLPPLINAIAFLGRIYFNGAPAMAIARNCLEWSREFVNRRSIDGRPLSGYDRIQRMVSATMADVYAMDCLARWCLIGSGLSGRWLERFVAKNALTRTAWRVADRTVSLLGAEGLETADSKRRRGAAPLPVERALRDARMLRVAGNVDFQLDNQAAQLMLADRDPDARSDRRAARLDLSPRNQAHLDEARGHARRFGEAIAGAAARHGVLAPHADQEIRVTLGRLVAELVTVCAVLGRTHQLGTPQAQALADVYCTGARHRLAGLWRRLRPGEEPDYAVISAGWLDGSSFEFLGAG</sequence>
<comment type="cofactor">
    <cofactor evidence="1 5">
        <name>FAD</name>
        <dbReference type="ChEBI" id="CHEBI:57692"/>
    </cofactor>
</comment>
<dbReference type="RefSeq" id="WP_184831919.1">
    <property type="nucleotide sequence ID" value="NZ_JACHMN010000001.1"/>
</dbReference>
<comment type="caution">
    <text evidence="9">The sequence shown here is derived from an EMBL/GenBank/DDBJ whole genome shotgun (WGS) entry which is preliminary data.</text>
</comment>